<evidence type="ECO:0000256" key="3">
    <source>
        <dbReference type="ARBA" id="ARBA00022723"/>
    </source>
</evidence>
<evidence type="ECO:0000256" key="7">
    <source>
        <dbReference type="SAM" id="MobiDB-lite"/>
    </source>
</evidence>
<dbReference type="GO" id="GO:0006508">
    <property type="term" value="P:proteolysis"/>
    <property type="evidence" value="ECO:0007669"/>
    <property type="project" value="UniProtKB-KW"/>
</dbReference>
<keyword evidence="4" id="KW-0378">Hydrolase</keyword>
<reference evidence="9 10" key="1">
    <citation type="submission" date="2020-01" db="EMBL/GenBank/DDBJ databases">
        <title>Genome sequence of Desulfovibrio aerotolerans DSM 16695(T).</title>
        <authorList>
            <person name="Karnachuk O."/>
            <person name="Avakyan M."/>
            <person name="Mardanov A."/>
            <person name="Kadnikov V."/>
            <person name="Ravin N."/>
        </authorList>
    </citation>
    <scope>NUCLEOTIDE SEQUENCE [LARGE SCALE GENOMIC DNA]</scope>
    <source>
        <strain evidence="9 10">DSM 16695</strain>
    </source>
</reference>
<dbReference type="AlphaFoldDB" id="A0A7C9MNT8"/>
<dbReference type="CDD" id="cd12797">
    <property type="entry name" value="M23_peptidase"/>
    <property type="match status" value="1"/>
</dbReference>
<keyword evidence="10" id="KW-1185">Reference proteome</keyword>
<dbReference type="InterPro" id="IPR011055">
    <property type="entry name" value="Dup_hybrid_motif"/>
</dbReference>
<keyword evidence="2" id="KW-0645">Protease</keyword>
<sequence length="456" mass="49373">MPLAPLRDPESSPVCPPSSRRRTGLRLLALLAGAAVLALAVFPRQTAERIVIGPPHPLAAAPELPPEQAEPAGNLFERFDAAPASQTRTDQVRPGQTLADILGSHLTPDKLAALDDPEDFSFSKLRSGQPYRLTLRDRELVSFEYDISPTEMLVIDETDGELAARVETRQCEVRPALIGATVRTSLSEAVAEAGGNASTAMALADIFGSDLDFSRDVQPGDTFAAVVERRYVEGRFAGLGRVLAARYVNADGALEGFGLLGDKGRLDYFDAQGRPLRKTFLRAPLSFLRVTSGFSASRLHPILKVRKAHFGVDYAAPTGTPVWTVGDGVVIERGRNHAAGNYITVRHGKTYVTRYNHFSRFAKGLAVGSRVVQGQVIGYVGSTGFATGPHLDFRMYENDRPVNALANPEMRAESLPAARLAELRQDILTLTAVLDGRKPPTDLAETRTTAPGNRRQ</sequence>
<dbReference type="EMBL" id="WVUD01000010">
    <property type="protein sequence ID" value="MYL83032.1"/>
    <property type="molecule type" value="Genomic_DNA"/>
</dbReference>
<dbReference type="Gene3D" id="2.70.70.10">
    <property type="entry name" value="Glucose Permease (Domain IIA)"/>
    <property type="match status" value="1"/>
</dbReference>
<keyword evidence="3" id="KW-0479">Metal-binding</keyword>
<dbReference type="Proteomes" id="UP000482487">
    <property type="component" value="Unassembled WGS sequence"/>
</dbReference>
<gene>
    <name evidence="9" type="ORF">GTA51_07765</name>
</gene>
<keyword evidence="5" id="KW-0862">Zinc</keyword>
<dbReference type="Pfam" id="PF01551">
    <property type="entry name" value="Peptidase_M23"/>
    <property type="match status" value="1"/>
</dbReference>
<dbReference type="GO" id="GO:0046872">
    <property type="term" value="F:metal ion binding"/>
    <property type="evidence" value="ECO:0007669"/>
    <property type="project" value="UniProtKB-KW"/>
</dbReference>
<protein>
    <submittedName>
        <fullName evidence="9">Peptidoglycan DD-metalloendopeptidase family protein</fullName>
    </submittedName>
</protein>
<evidence type="ECO:0000256" key="1">
    <source>
        <dbReference type="ARBA" id="ARBA00001947"/>
    </source>
</evidence>
<dbReference type="InterPro" id="IPR016047">
    <property type="entry name" value="M23ase_b-sheet_dom"/>
</dbReference>
<evidence type="ECO:0000313" key="9">
    <source>
        <dbReference type="EMBL" id="MYL83032.1"/>
    </source>
</evidence>
<proteinExistence type="predicted"/>
<dbReference type="PANTHER" id="PTHR21666:SF288">
    <property type="entry name" value="CELL DIVISION PROTEIN YTFB"/>
    <property type="match status" value="1"/>
</dbReference>
<accession>A0A7C9MNT8</accession>
<dbReference type="InterPro" id="IPR050570">
    <property type="entry name" value="Cell_wall_metabolism_enzyme"/>
</dbReference>
<keyword evidence="6" id="KW-0482">Metalloprotease</keyword>
<organism evidence="9 10">
    <name type="scientific">Solidesulfovibrio aerotolerans</name>
    <dbReference type="NCBI Taxonomy" id="295255"/>
    <lineage>
        <taxon>Bacteria</taxon>
        <taxon>Pseudomonadati</taxon>
        <taxon>Thermodesulfobacteriota</taxon>
        <taxon>Desulfovibrionia</taxon>
        <taxon>Desulfovibrionales</taxon>
        <taxon>Desulfovibrionaceae</taxon>
        <taxon>Solidesulfovibrio</taxon>
    </lineage>
</organism>
<evidence type="ECO:0000256" key="6">
    <source>
        <dbReference type="ARBA" id="ARBA00023049"/>
    </source>
</evidence>
<dbReference type="Gene3D" id="3.10.450.350">
    <property type="match status" value="1"/>
</dbReference>
<evidence type="ECO:0000259" key="8">
    <source>
        <dbReference type="Pfam" id="PF01551"/>
    </source>
</evidence>
<dbReference type="GO" id="GO:0004222">
    <property type="term" value="F:metalloendopeptidase activity"/>
    <property type="evidence" value="ECO:0007669"/>
    <property type="project" value="TreeGrafter"/>
</dbReference>
<evidence type="ECO:0000256" key="5">
    <source>
        <dbReference type="ARBA" id="ARBA00022833"/>
    </source>
</evidence>
<comment type="caution">
    <text evidence="9">The sequence shown here is derived from an EMBL/GenBank/DDBJ whole genome shotgun (WGS) entry which is preliminary data.</text>
</comment>
<dbReference type="RefSeq" id="WP_160960059.1">
    <property type="nucleotide sequence ID" value="NZ_WVUD01000010.1"/>
</dbReference>
<dbReference type="PANTHER" id="PTHR21666">
    <property type="entry name" value="PEPTIDASE-RELATED"/>
    <property type="match status" value="1"/>
</dbReference>
<feature type="domain" description="M23ase beta-sheet core" evidence="8">
    <location>
        <begin position="308"/>
        <end position="403"/>
    </location>
</feature>
<evidence type="ECO:0000256" key="4">
    <source>
        <dbReference type="ARBA" id="ARBA00022801"/>
    </source>
</evidence>
<dbReference type="OrthoDB" id="9815245at2"/>
<evidence type="ECO:0000313" key="10">
    <source>
        <dbReference type="Proteomes" id="UP000482487"/>
    </source>
</evidence>
<feature type="region of interest" description="Disordered" evidence="7">
    <location>
        <begin position="1"/>
        <end position="20"/>
    </location>
</feature>
<comment type="cofactor">
    <cofactor evidence="1">
        <name>Zn(2+)</name>
        <dbReference type="ChEBI" id="CHEBI:29105"/>
    </cofactor>
</comment>
<name>A0A7C9MNT8_9BACT</name>
<evidence type="ECO:0000256" key="2">
    <source>
        <dbReference type="ARBA" id="ARBA00022670"/>
    </source>
</evidence>
<dbReference type="SUPFAM" id="SSF51261">
    <property type="entry name" value="Duplicated hybrid motif"/>
    <property type="match status" value="1"/>
</dbReference>